<protein>
    <submittedName>
        <fullName evidence="1">Uncharacterized protein</fullName>
    </submittedName>
</protein>
<accession>A0ACB7PGD7</accession>
<evidence type="ECO:0000313" key="2">
    <source>
        <dbReference type="Proteomes" id="UP000724584"/>
    </source>
</evidence>
<name>A0ACB7PGD7_9PEZI</name>
<keyword evidence="2" id="KW-1185">Reference proteome</keyword>
<proteinExistence type="predicted"/>
<sequence>MPAGRPPLVFLPVQAGGGTGRNWVRRRGGVFRASCPTPNHPIMPPALHATAFAASMASGGLKHSRFGAAIYPKRCPFAVGSRFHNTNLISTPFVLLDLQRYNTKS</sequence>
<evidence type="ECO:0000313" key="1">
    <source>
        <dbReference type="EMBL" id="KAH6640128.1"/>
    </source>
</evidence>
<dbReference type="EMBL" id="JAGIZQ010000002">
    <property type="protein sequence ID" value="KAH6640128.1"/>
    <property type="molecule type" value="Genomic_DNA"/>
</dbReference>
<organism evidence="1 2">
    <name type="scientific">Chaetomium tenue</name>
    <dbReference type="NCBI Taxonomy" id="1854479"/>
    <lineage>
        <taxon>Eukaryota</taxon>
        <taxon>Fungi</taxon>
        <taxon>Dikarya</taxon>
        <taxon>Ascomycota</taxon>
        <taxon>Pezizomycotina</taxon>
        <taxon>Sordariomycetes</taxon>
        <taxon>Sordariomycetidae</taxon>
        <taxon>Sordariales</taxon>
        <taxon>Chaetomiaceae</taxon>
        <taxon>Chaetomium</taxon>
    </lineage>
</organism>
<reference evidence="1 2" key="1">
    <citation type="journal article" date="2021" name="Nat. Commun.">
        <title>Genetic determinants of endophytism in the Arabidopsis root mycobiome.</title>
        <authorList>
            <person name="Mesny F."/>
            <person name="Miyauchi S."/>
            <person name="Thiergart T."/>
            <person name="Pickel B."/>
            <person name="Atanasova L."/>
            <person name="Karlsson M."/>
            <person name="Huettel B."/>
            <person name="Barry K.W."/>
            <person name="Haridas S."/>
            <person name="Chen C."/>
            <person name="Bauer D."/>
            <person name="Andreopoulos W."/>
            <person name="Pangilinan J."/>
            <person name="LaButti K."/>
            <person name="Riley R."/>
            <person name="Lipzen A."/>
            <person name="Clum A."/>
            <person name="Drula E."/>
            <person name="Henrissat B."/>
            <person name="Kohler A."/>
            <person name="Grigoriev I.V."/>
            <person name="Martin F.M."/>
            <person name="Hacquard S."/>
        </authorList>
    </citation>
    <scope>NUCLEOTIDE SEQUENCE [LARGE SCALE GENOMIC DNA]</scope>
    <source>
        <strain evidence="1 2">MPI-SDFR-AT-0079</strain>
    </source>
</reference>
<comment type="caution">
    <text evidence="1">The sequence shown here is derived from an EMBL/GenBank/DDBJ whole genome shotgun (WGS) entry which is preliminary data.</text>
</comment>
<dbReference type="Proteomes" id="UP000724584">
    <property type="component" value="Unassembled WGS sequence"/>
</dbReference>
<gene>
    <name evidence="1" type="ORF">F5144DRAFT_86485</name>
</gene>